<dbReference type="RefSeq" id="WP_012186486.1">
    <property type="nucleotide sequence ID" value="NC_009954.1"/>
</dbReference>
<accession>A8M948</accession>
<evidence type="ECO:0000313" key="1">
    <source>
        <dbReference type="EMBL" id="ABW02267.1"/>
    </source>
</evidence>
<protein>
    <recommendedName>
        <fullName evidence="3">PIN domain-containing protein</fullName>
    </recommendedName>
</protein>
<dbReference type="AlphaFoldDB" id="A8M948"/>
<dbReference type="HOGENOM" id="CLU_1465027_0_0_2"/>
<dbReference type="KEGG" id="cma:Cmaq_1442"/>
<dbReference type="STRING" id="397948.Cmaq_1442"/>
<dbReference type="OrthoDB" id="372274at2157"/>
<proteinExistence type="predicted"/>
<keyword evidence="2" id="KW-1185">Reference proteome</keyword>
<gene>
    <name evidence="1" type="ordered locus">Cmaq_1442</name>
</gene>
<evidence type="ECO:0008006" key="3">
    <source>
        <dbReference type="Google" id="ProtNLM"/>
    </source>
</evidence>
<name>A8M948_CALMQ</name>
<dbReference type="GeneID" id="5708693"/>
<dbReference type="Proteomes" id="UP000001137">
    <property type="component" value="Chromosome"/>
</dbReference>
<sequence length="184" mass="21244">MTLHVILDHSALIPCGDKPKEEKEAIREIMNRIMDIDVTWHVTGYYLKVLNTVLNKNLKNHHPLPRLLASLERTKRYLLELSRSKQIICKPRRLKSLKIHVIARKASERVEIPHSERLNEINNEDVEIIAIGLTIAERIKGEKPVYIVTTDTKLEEAIDELEKLGIKELKAITPSKLLEELPKQ</sequence>
<dbReference type="EMBL" id="CP000852">
    <property type="protein sequence ID" value="ABW02267.1"/>
    <property type="molecule type" value="Genomic_DNA"/>
</dbReference>
<reference evidence="1 2" key="1">
    <citation type="submission" date="2007-10" db="EMBL/GenBank/DDBJ databases">
        <title>Complete sequence of Caldivirga maquilingensis IC-167.</title>
        <authorList>
            <consortium name="US DOE Joint Genome Institute"/>
            <person name="Copeland A."/>
            <person name="Lucas S."/>
            <person name="Lapidus A."/>
            <person name="Barry K."/>
            <person name="Glavina del Rio T."/>
            <person name="Dalin E."/>
            <person name="Tice H."/>
            <person name="Pitluck S."/>
            <person name="Saunders E."/>
            <person name="Brettin T."/>
            <person name="Bruce D."/>
            <person name="Detter J.C."/>
            <person name="Han C."/>
            <person name="Schmutz J."/>
            <person name="Larimer F."/>
            <person name="Land M."/>
            <person name="Hauser L."/>
            <person name="Kyrpides N."/>
            <person name="Ivanova N."/>
            <person name="Biddle J.F."/>
            <person name="Zhang Z."/>
            <person name="Fitz-Gibbon S.T."/>
            <person name="Lowe T.M."/>
            <person name="Saltikov C."/>
            <person name="House C.H."/>
            <person name="Richardson P."/>
        </authorList>
    </citation>
    <scope>NUCLEOTIDE SEQUENCE [LARGE SCALE GENOMIC DNA]</scope>
    <source>
        <strain evidence="2">ATCC 700844 / DSM 13496 / JCM 10307 / IC-167</strain>
    </source>
</reference>
<evidence type="ECO:0000313" key="2">
    <source>
        <dbReference type="Proteomes" id="UP000001137"/>
    </source>
</evidence>
<organism evidence="1 2">
    <name type="scientific">Caldivirga maquilingensis (strain ATCC 700844 / DSM 13496 / JCM 10307 / IC-167)</name>
    <dbReference type="NCBI Taxonomy" id="397948"/>
    <lineage>
        <taxon>Archaea</taxon>
        <taxon>Thermoproteota</taxon>
        <taxon>Thermoprotei</taxon>
        <taxon>Thermoproteales</taxon>
        <taxon>Thermoproteaceae</taxon>
        <taxon>Caldivirga</taxon>
    </lineage>
</organism>
<dbReference type="eggNOG" id="arCOG07454">
    <property type="taxonomic scope" value="Archaea"/>
</dbReference>